<dbReference type="EMBL" id="KQ947439">
    <property type="protein sequence ID" value="KUJ07464.1"/>
    <property type="molecule type" value="Genomic_DNA"/>
</dbReference>
<gene>
    <name evidence="4" type="ORF">LY89DRAFT_742696</name>
</gene>
<protein>
    <recommendedName>
        <fullName evidence="3">Histidine-specific methyltransferase SAM-dependent domain-containing protein</fullName>
    </recommendedName>
</protein>
<keyword evidence="2" id="KW-0808">Transferase</keyword>
<dbReference type="PANTHER" id="PTHR43397:SF1">
    <property type="entry name" value="ERGOTHIONEINE BIOSYNTHESIS PROTEIN 1"/>
    <property type="match status" value="1"/>
</dbReference>
<dbReference type="AlphaFoldDB" id="A0A132B6E8"/>
<evidence type="ECO:0000313" key="4">
    <source>
        <dbReference type="EMBL" id="KUJ07464.1"/>
    </source>
</evidence>
<dbReference type="InterPro" id="IPR051128">
    <property type="entry name" value="EgtD_Methyltrsf_superfamily"/>
</dbReference>
<keyword evidence="1" id="KW-0489">Methyltransferase</keyword>
<dbReference type="KEGG" id="psco:LY89DRAFT_742696"/>
<evidence type="ECO:0000256" key="2">
    <source>
        <dbReference type="ARBA" id="ARBA00022679"/>
    </source>
</evidence>
<dbReference type="Pfam" id="PF10017">
    <property type="entry name" value="Methyltransf_33"/>
    <property type="match status" value="2"/>
</dbReference>
<feature type="domain" description="Histidine-specific methyltransferase SAM-dependent" evidence="3">
    <location>
        <begin position="129"/>
        <end position="183"/>
    </location>
</feature>
<dbReference type="InParanoid" id="A0A132B6E8"/>
<dbReference type="GeneID" id="28830584"/>
<feature type="domain" description="Histidine-specific methyltransferase SAM-dependent" evidence="3">
    <location>
        <begin position="83"/>
        <end position="124"/>
    </location>
</feature>
<accession>A0A132B6E8</accession>
<dbReference type="GO" id="GO:0008168">
    <property type="term" value="F:methyltransferase activity"/>
    <property type="evidence" value="ECO:0007669"/>
    <property type="project" value="UniProtKB-KW"/>
</dbReference>
<evidence type="ECO:0000313" key="5">
    <source>
        <dbReference type="Proteomes" id="UP000070700"/>
    </source>
</evidence>
<dbReference type="GO" id="GO:0032259">
    <property type="term" value="P:methylation"/>
    <property type="evidence" value="ECO:0007669"/>
    <property type="project" value="UniProtKB-KW"/>
</dbReference>
<evidence type="ECO:0000256" key="1">
    <source>
        <dbReference type="ARBA" id="ARBA00022603"/>
    </source>
</evidence>
<name>A0A132B6E8_MOLSC</name>
<dbReference type="Proteomes" id="UP000070700">
    <property type="component" value="Unassembled WGS sequence"/>
</dbReference>
<dbReference type="STRING" id="149040.A0A132B6E8"/>
<organism evidence="4 5">
    <name type="scientific">Mollisia scopiformis</name>
    <name type="common">Conifer needle endophyte fungus</name>
    <name type="synonym">Phialocephala scopiformis</name>
    <dbReference type="NCBI Taxonomy" id="149040"/>
    <lineage>
        <taxon>Eukaryota</taxon>
        <taxon>Fungi</taxon>
        <taxon>Dikarya</taxon>
        <taxon>Ascomycota</taxon>
        <taxon>Pezizomycotina</taxon>
        <taxon>Leotiomycetes</taxon>
        <taxon>Helotiales</taxon>
        <taxon>Mollisiaceae</taxon>
        <taxon>Mollisia</taxon>
    </lineage>
</organism>
<dbReference type="PANTHER" id="PTHR43397">
    <property type="entry name" value="ERGOTHIONEINE BIOSYNTHESIS PROTEIN 1"/>
    <property type="match status" value="1"/>
</dbReference>
<dbReference type="InterPro" id="IPR029063">
    <property type="entry name" value="SAM-dependent_MTases_sf"/>
</dbReference>
<evidence type="ECO:0000259" key="3">
    <source>
        <dbReference type="Pfam" id="PF10017"/>
    </source>
</evidence>
<keyword evidence="5" id="KW-1185">Reference proteome</keyword>
<sequence>MNASWRLIEFSLYASSSAYILQRIYPLALYPHLPTQMALANGHDLVREHYPEARRGQVIDIGDSQLTESLRGNRRKKLVGTESQSSHSLSDSFFSNNKGLAIWKITNELPNYYQTDHEVELLDIRKVAAPLLDRLEAAGKKVQYDALDLSRSAIEQNLAAYSSTYQHVTSLGLWCTFEDGLGVVAVSESSSCLHRSRIYLRERSFRARREVSVELGARITSS</sequence>
<dbReference type="InterPro" id="IPR019257">
    <property type="entry name" value="MeTrfase_dom"/>
</dbReference>
<dbReference type="Gene3D" id="3.40.50.150">
    <property type="entry name" value="Vaccinia Virus protein VP39"/>
    <property type="match status" value="1"/>
</dbReference>
<proteinExistence type="predicted"/>
<dbReference type="OrthoDB" id="659at2759"/>
<dbReference type="RefSeq" id="XP_018061819.1">
    <property type="nucleotide sequence ID" value="XM_018220858.1"/>
</dbReference>
<reference evidence="4 5" key="1">
    <citation type="submission" date="2015-10" db="EMBL/GenBank/DDBJ databases">
        <title>Full genome of DAOMC 229536 Phialocephala scopiformis, a fungal endophyte of spruce producing the potent anti-insectan compound rugulosin.</title>
        <authorList>
            <consortium name="DOE Joint Genome Institute"/>
            <person name="Walker A.K."/>
            <person name="Frasz S.L."/>
            <person name="Seifert K.A."/>
            <person name="Miller J.D."/>
            <person name="Mondo S.J."/>
            <person name="Labutti K."/>
            <person name="Lipzen A."/>
            <person name="Dockter R."/>
            <person name="Kennedy M."/>
            <person name="Grigoriev I.V."/>
            <person name="Spatafora J.W."/>
        </authorList>
    </citation>
    <scope>NUCLEOTIDE SEQUENCE [LARGE SCALE GENOMIC DNA]</scope>
    <source>
        <strain evidence="4 5">CBS 120377</strain>
    </source>
</reference>